<keyword evidence="12" id="KW-0234">DNA repair</keyword>
<dbReference type="PROSITE" id="PS00764">
    <property type="entry name" value="ENDONUCLEASE_III_1"/>
    <property type="match status" value="1"/>
</dbReference>
<dbReference type="GO" id="GO:0051539">
    <property type="term" value="F:4 iron, 4 sulfur cluster binding"/>
    <property type="evidence" value="ECO:0007669"/>
    <property type="project" value="UniProtKB-UniRule"/>
</dbReference>
<evidence type="ECO:0000256" key="9">
    <source>
        <dbReference type="ARBA" id="ARBA00022801"/>
    </source>
</evidence>
<dbReference type="InterPro" id="IPR000445">
    <property type="entry name" value="HhH_motif"/>
</dbReference>
<dbReference type="CDD" id="cd03431">
    <property type="entry name" value="NUDIX_DNA_Glycosylase_C-MutY"/>
    <property type="match status" value="1"/>
</dbReference>
<gene>
    <name evidence="16" type="primary">mutY</name>
    <name evidence="16" type="ORF">IAA64_14940</name>
</gene>
<dbReference type="Gene3D" id="3.90.79.10">
    <property type="entry name" value="Nucleoside Triphosphate Pyrophosphohydrolase"/>
    <property type="match status" value="1"/>
</dbReference>
<accession>A0A9D1P9X2</accession>
<dbReference type="GO" id="GO:0006298">
    <property type="term" value="P:mismatch repair"/>
    <property type="evidence" value="ECO:0007669"/>
    <property type="project" value="TreeGrafter"/>
</dbReference>
<evidence type="ECO:0000256" key="1">
    <source>
        <dbReference type="ARBA" id="ARBA00000843"/>
    </source>
</evidence>
<evidence type="ECO:0000256" key="7">
    <source>
        <dbReference type="ARBA" id="ARBA00022723"/>
    </source>
</evidence>
<name>A0A9D1P9X2_9FIRM</name>
<evidence type="ECO:0000256" key="5">
    <source>
        <dbReference type="ARBA" id="ARBA00022023"/>
    </source>
</evidence>
<evidence type="ECO:0000256" key="3">
    <source>
        <dbReference type="ARBA" id="ARBA00008343"/>
    </source>
</evidence>
<evidence type="ECO:0000256" key="6">
    <source>
        <dbReference type="ARBA" id="ARBA00022485"/>
    </source>
</evidence>
<dbReference type="GO" id="GO:0006284">
    <property type="term" value="P:base-excision repair"/>
    <property type="evidence" value="ECO:0007669"/>
    <property type="project" value="UniProtKB-UniRule"/>
</dbReference>
<dbReference type="InterPro" id="IPR004035">
    <property type="entry name" value="Endouclease-III_FeS-bd_BS"/>
</dbReference>
<dbReference type="InterPro" id="IPR044298">
    <property type="entry name" value="MIG/MutY"/>
</dbReference>
<keyword evidence="13 14" id="KW-0326">Glycosidase</keyword>
<dbReference type="SUPFAM" id="SSF48150">
    <property type="entry name" value="DNA-glycosylase"/>
    <property type="match status" value="1"/>
</dbReference>
<sequence length="349" mass="38746">MQERLLQWMRENDRNLPWRGETDPYKIWVSEIMLQQTRAEAVKPYYARFLAAFPHVRALAEAPLDAVYKHWEGLGYYSRARNLHRAAQEIVTKYDGNLPRTRDALMTLPGIGAYAAGAIASIAFGERVPALDGNQARVLSRLYCIDAPLKSPADLYPLALSLVPESAPGDYNQALMDLGALICLPKNPRCEACPLSALCAAHREGRERELPRKPPKADKRRERRGVAIVLSGGCALVRRRPETGLLAGLYEFPNFLDACDAASLTECLEEAGISVRSGGEACAYTHVFTHKIWDMQGFWFRTEPGACGAGMIAADAQKLKELSFPSAMRPFLDFALRALEENIGPEEEP</sequence>
<dbReference type="GO" id="GO:0035485">
    <property type="term" value="F:adenine/guanine mispair binding"/>
    <property type="evidence" value="ECO:0007669"/>
    <property type="project" value="TreeGrafter"/>
</dbReference>
<evidence type="ECO:0000256" key="8">
    <source>
        <dbReference type="ARBA" id="ARBA00022763"/>
    </source>
</evidence>
<comment type="catalytic activity">
    <reaction evidence="1 14">
        <text>Hydrolyzes free adenine bases from 7,8-dihydro-8-oxoguanine:adenine mismatched double-stranded DNA, leaving an apurinic site.</text>
        <dbReference type="EC" id="3.2.2.31"/>
    </reaction>
</comment>
<comment type="function">
    <text evidence="2">Adenine glycosylase active on G-A mispairs. MutY also corrects error-prone DNA synthesis past GO lesions which are due to the oxidatively damaged form of guanine: 7,8-dihydro-8-oxoguanine (8-oxo-dGTP).</text>
</comment>
<keyword evidence="9" id="KW-0378">Hydrolase</keyword>
<dbReference type="InterPro" id="IPR003651">
    <property type="entry name" value="Endonuclease3_FeS-loop_motif"/>
</dbReference>
<dbReference type="GO" id="GO:0000701">
    <property type="term" value="F:purine-specific mismatch base pair DNA N-glycosylase activity"/>
    <property type="evidence" value="ECO:0007669"/>
    <property type="project" value="UniProtKB-EC"/>
</dbReference>
<keyword evidence="7" id="KW-0479">Metal-binding</keyword>
<reference evidence="16" key="2">
    <citation type="journal article" date="2021" name="PeerJ">
        <title>Extensive microbial diversity within the chicken gut microbiome revealed by metagenomics and culture.</title>
        <authorList>
            <person name="Gilroy R."/>
            <person name="Ravi A."/>
            <person name="Getino M."/>
            <person name="Pursley I."/>
            <person name="Horton D.L."/>
            <person name="Alikhan N.F."/>
            <person name="Baker D."/>
            <person name="Gharbi K."/>
            <person name="Hall N."/>
            <person name="Watson M."/>
            <person name="Adriaenssens E.M."/>
            <person name="Foster-Nyarko E."/>
            <person name="Jarju S."/>
            <person name="Secka A."/>
            <person name="Antonio M."/>
            <person name="Oren A."/>
            <person name="Chaudhuri R.R."/>
            <person name="La Ragione R."/>
            <person name="Hildebrand F."/>
            <person name="Pallen M.J."/>
        </authorList>
    </citation>
    <scope>NUCLEOTIDE SEQUENCE</scope>
    <source>
        <strain evidence="16">CHK183-6373</strain>
    </source>
</reference>
<dbReference type="Gene3D" id="1.10.1670.10">
    <property type="entry name" value="Helix-hairpin-Helix base-excision DNA repair enzymes (C-terminal)"/>
    <property type="match status" value="1"/>
</dbReference>
<evidence type="ECO:0000256" key="13">
    <source>
        <dbReference type="ARBA" id="ARBA00023295"/>
    </source>
</evidence>
<dbReference type="SMART" id="SM00525">
    <property type="entry name" value="FES"/>
    <property type="match status" value="1"/>
</dbReference>
<evidence type="ECO:0000256" key="10">
    <source>
        <dbReference type="ARBA" id="ARBA00023004"/>
    </source>
</evidence>
<dbReference type="GO" id="GO:0032357">
    <property type="term" value="F:oxidized purine DNA binding"/>
    <property type="evidence" value="ECO:0007669"/>
    <property type="project" value="TreeGrafter"/>
</dbReference>
<dbReference type="Proteomes" id="UP000886884">
    <property type="component" value="Unassembled WGS sequence"/>
</dbReference>
<evidence type="ECO:0000259" key="15">
    <source>
        <dbReference type="SMART" id="SM00478"/>
    </source>
</evidence>
<keyword evidence="10 14" id="KW-0408">Iron</keyword>
<dbReference type="FunFam" id="1.10.340.30:FF:000002">
    <property type="entry name" value="Adenine DNA glycosylase"/>
    <property type="match status" value="1"/>
</dbReference>
<keyword evidence="11" id="KW-0411">Iron-sulfur</keyword>
<evidence type="ECO:0000256" key="11">
    <source>
        <dbReference type="ARBA" id="ARBA00023014"/>
    </source>
</evidence>
<dbReference type="InterPro" id="IPR004036">
    <property type="entry name" value="Endonuclease-III-like_CS2"/>
</dbReference>
<dbReference type="CDD" id="cd00056">
    <property type="entry name" value="ENDO3c"/>
    <property type="match status" value="1"/>
</dbReference>
<dbReference type="Gene3D" id="1.10.340.30">
    <property type="entry name" value="Hypothetical protein, domain 2"/>
    <property type="match status" value="1"/>
</dbReference>
<dbReference type="SUPFAM" id="SSF55811">
    <property type="entry name" value="Nudix"/>
    <property type="match status" value="1"/>
</dbReference>
<dbReference type="GO" id="GO:0034039">
    <property type="term" value="F:8-oxo-7,8-dihydroguanine DNA N-glycosylase activity"/>
    <property type="evidence" value="ECO:0007669"/>
    <property type="project" value="TreeGrafter"/>
</dbReference>
<evidence type="ECO:0000313" key="16">
    <source>
        <dbReference type="EMBL" id="HIV29253.1"/>
    </source>
</evidence>
<dbReference type="InterPro" id="IPR005760">
    <property type="entry name" value="A/G_AdeGlyc_MutY"/>
</dbReference>
<dbReference type="PANTHER" id="PTHR42944">
    <property type="entry name" value="ADENINE DNA GLYCOSYLASE"/>
    <property type="match status" value="1"/>
</dbReference>
<keyword evidence="6" id="KW-0004">4Fe-4S</keyword>
<dbReference type="PANTHER" id="PTHR42944:SF1">
    <property type="entry name" value="ADENINE DNA GLYCOSYLASE"/>
    <property type="match status" value="1"/>
</dbReference>
<reference evidence="16" key="1">
    <citation type="submission" date="2020-10" db="EMBL/GenBank/DDBJ databases">
        <authorList>
            <person name="Gilroy R."/>
        </authorList>
    </citation>
    <scope>NUCLEOTIDE SEQUENCE</scope>
    <source>
        <strain evidence="16">CHK183-6373</strain>
    </source>
</reference>
<dbReference type="InterPro" id="IPR011257">
    <property type="entry name" value="DNA_glycosylase"/>
</dbReference>
<dbReference type="PROSITE" id="PS01155">
    <property type="entry name" value="ENDONUCLEASE_III_2"/>
    <property type="match status" value="1"/>
</dbReference>
<dbReference type="Pfam" id="PF00633">
    <property type="entry name" value="HHH"/>
    <property type="match status" value="1"/>
</dbReference>
<dbReference type="Pfam" id="PF14815">
    <property type="entry name" value="NUDIX_4"/>
    <property type="match status" value="1"/>
</dbReference>
<dbReference type="Pfam" id="PF00730">
    <property type="entry name" value="HhH-GPD"/>
    <property type="match status" value="1"/>
</dbReference>
<dbReference type="AlphaFoldDB" id="A0A9D1P9X2"/>
<comment type="similarity">
    <text evidence="3 14">Belongs to the Nth/MutY family.</text>
</comment>
<evidence type="ECO:0000256" key="2">
    <source>
        <dbReference type="ARBA" id="ARBA00002933"/>
    </source>
</evidence>
<feature type="domain" description="HhH-GPD" evidence="15">
    <location>
        <begin position="33"/>
        <end position="181"/>
    </location>
</feature>
<evidence type="ECO:0000313" key="17">
    <source>
        <dbReference type="Proteomes" id="UP000886884"/>
    </source>
</evidence>
<dbReference type="InterPro" id="IPR029119">
    <property type="entry name" value="MutY_C"/>
</dbReference>
<comment type="caution">
    <text evidence="16">The sequence shown here is derived from an EMBL/GenBank/DDBJ whole genome shotgun (WGS) entry which is preliminary data.</text>
</comment>
<keyword evidence="8 14" id="KW-0227">DNA damage</keyword>
<dbReference type="NCBIfam" id="TIGR01084">
    <property type="entry name" value="mutY"/>
    <property type="match status" value="1"/>
</dbReference>
<dbReference type="EMBL" id="DVOT01000263">
    <property type="protein sequence ID" value="HIV29253.1"/>
    <property type="molecule type" value="Genomic_DNA"/>
</dbReference>
<protein>
    <recommendedName>
        <fullName evidence="5 14">Adenine DNA glycosylase</fullName>
        <ecNumber evidence="4 14">3.2.2.31</ecNumber>
    </recommendedName>
</protein>
<dbReference type="EC" id="3.2.2.31" evidence="4 14"/>
<evidence type="ECO:0000256" key="12">
    <source>
        <dbReference type="ARBA" id="ARBA00023204"/>
    </source>
</evidence>
<dbReference type="GO" id="GO:0046872">
    <property type="term" value="F:metal ion binding"/>
    <property type="evidence" value="ECO:0007669"/>
    <property type="project" value="UniProtKB-UniRule"/>
</dbReference>
<comment type="cofactor">
    <cofactor evidence="14">
        <name>[4Fe-4S] cluster</name>
        <dbReference type="ChEBI" id="CHEBI:49883"/>
    </cofactor>
    <text evidence="14">Binds 1 [4Fe-4S] cluster.</text>
</comment>
<evidence type="ECO:0000256" key="14">
    <source>
        <dbReference type="RuleBase" id="RU365096"/>
    </source>
</evidence>
<organism evidence="16 17">
    <name type="scientific">Candidatus Ornithocaccomicrobium faecavium</name>
    <dbReference type="NCBI Taxonomy" id="2840890"/>
    <lineage>
        <taxon>Bacteria</taxon>
        <taxon>Bacillati</taxon>
        <taxon>Bacillota</taxon>
        <taxon>Clostridia</taxon>
        <taxon>Candidatus Ornithocaccomicrobium</taxon>
    </lineage>
</organism>
<proteinExistence type="inferred from homology"/>
<dbReference type="InterPro" id="IPR015797">
    <property type="entry name" value="NUDIX_hydrolase-like_dom_sf"/>
</dbReference>
<dbReference type="InterPro" id="IPR023170">
    <property type="entry name" value="HhH_base_excis_C"/>
</dbReference>
<dbReference type="InterPro" id="IPR003265">
    <property type="entry name" value="HhH-GPD_domain"/>
</dbReference>
<dbReference type="SMART" id="SM00478">
    <property type="entry name" value="ENDO3c"/>
    <property type="match status" value="1"/>
</dbReference>
<evidence type="ECO:0000256" key="4">
    <source>
        <dbReference type="ARBA" id="ARBA00012045"/>
    </source>
</evidence>